<evidence type="ECO:0000256" key="1">
    <source>
        <dbReference type="ARBA" id="ARBA00022723"/>
    </source>
</evidence>
<dbReference type="InterPro" id="IPR001878">
    <property type="entry name" value="Znf_CCHC"/>
</dbReference>
<evidence type="ECO:0000256" key="5">
    <source>
        <dbReference type="SAM" id="MobiDB-lite"/>
    </source>
</evidence>
<dbReference type="Pfam" id="PF13917">
    <property type="entry name" value="zf-CCHC_3"/>
    <property type="match status" value="1"/>
</dbReference>
<evidence type="ECO:0000256" key="2">
    <source>
        <dbReference type="ARBA" id="ARBA00022771"/>
    </source>
</evidence>
<dbReference type="PANTHER" id="PTHR31437:SF1">
    <property type="entry name" value="PROTEIN SREK1IP1"/>
    <property type="match status" value="1"/>
</dbReference>
<dbReference type="VEuPathDB" id="FungiDB:AeMF1_019716"/>
<dbReference type="AlphaFoldDB" id="A0A6G0W7K6"/>
<feature type="region of interest" description="Disordered" evidence="5">
    <location>
        <begin position="110"/>
        <end position="181"/>
    </location>
</feature>
<dbReference type="GO" id="GO:0008270">
    <property type="term" value="F:zinc ion binding"/>
    <property type="evidence" value="ECO:0007669"/>
    <property type="project" value="UniProtKB-KW"/>
</dbReference>
<keyword evidence="3" id="KW-0862">Zinc</keyword>
<accession>A0A6G0W7K6</accession>
<feature type="domain" description="CCHC-type" evidence="6">
    <location>
        <begin position="89"/>
        <end position="104"/>
    </location>
</feature>
<keyword evidence="2 4" id="KW-0863">Zinc-finger</keyword>
<dbReference type="InterPro" id="IPR036875">
    <property type="entry name" value="Znf_CCHC_sf"/>
</dbReference>
<organism evidence="7 8">
    <name type="scientific">Aphanomyces euteiches</name>
    <dbReference type="NCBI Taxonomy" id="100861"/>
    <lineage>
        <taxon>Eukaryota</taxon>
        <taxon>Sar</taxon>
        <taxon>Stramenopiles</taxon>
        <taxon>Oomycota</taxon>
        <taxon>Saprolegniomycetes</taxon>
        <taxon>Saprolegniales</taxon>
        <taxon>Verrucalvaceae</taxon>
        <taxon>Aphanomyces</taxon>
    </lineage>
</organism>
<dbReference type="EMBL" id="VJMJ01000349">
    <property type="protein sequence ID" value="KAF0722092.1"/>
    <property type="molecule type" value="Genomic_DNA"/>
</dbReference>
<dbReference type="PANTHER" id="PTHR31437">
    <property type="entry name" value="SREK1IP1 FAMILY MEMBER"/>
    <property type="match status" value="1"/>
</dbReference>
<gene>
    <name evidence="7" type="ORF">Ae201684_018728</name>
</gene>
<keyword evidence="8" id="KW-1185">Reference proteome</keyword>
<dbReference type="GO" id="GO:0003676">
    <property type="term" value="F:nucleic acid binding"/>
    <property type="evidence" value="ECO:0007669"/>
    <property type="project" value="InterPro"/>
</dbReference>
<dbReference type="SUPFAM" id="SSF57756">
    <property type="entry name" value="Retrovirus zinc finger-like domains"/>
    <property type="match status" value="1"/>
</dbReference>
<reference evidence="7 8" key="1">
    <citation type="submission" date="2019-07" db="EMBL/GenBank/DDBJ databases">
        <title>Genomics analysis of Aphanomyces spp. identifies a new class of oomycete effector associated with host adaptation.</title>
        <authorList>
            <person name="Gaulin E."/>
        </authorList>
    </citation>
    <scope>NUCLEOTIDE SEQUENCE [LARGE SCALE GENOMIC DNA]</scope>
    <source>
        <strain evidence="7 8">ATCC 201684</strain>
    </source>
</reference>
<name>A0A6G0W7K6_9STRA</name>
<evidence type="ECO:0000256" key="3">
    <source>
        <dbReference type="ARBA" id="ARBA00022833"/>
    </source>
</evidence>
<evidence type="ECO:0000259" key="6">
    <source>
        <dbReference type="PROSITE" id="PS50158"/>
    </source>
</evidence>
<protein>
    <recommendedName>
        <fullName evidence="6">CCHC-type domain-containing protein</fullName>
    </recommendedName>
</protein>
<evidence type="ECO:0000256" key="4">
    <source>
        <dbReference type="PROSITE-ProRule" id="PRU00047"/>
    </source>
</evidence>
<keyword evidence="1" id="KW-0479">Metal-binding</keyword>
<feature type="compositionally biased region" description="Basic and acidic residues" evidence="5">
    <location>
        <begin position="130"/>
        <end position="139"/>
    </location>
</feature>
<feature type="compositionally biased region" description="Acidic residues" evidence="5">
    <location>
        <begin position="113"/>
        <end position="129"/>
    </location>
</feature>
<sequence>MDHRYDDYETTRDSRKGLNPLLPANNIVHSSAVLKMTGIWTKTIGYDPYAQEADRQEKEQAAAASREKAKDILAMVTQSNRGNVARGACKKCGMMGHLTFQCRNFEMHKKESSDDDSDSGSSDDSDDDDDKSRRHDEASKKRKRSSEKKRKSKKDKKDKKAKKKKEKKKEKKEKKKKQRRD</sequence>
<dbReference type="Proteomes" id="UP000481153">
    <property type="component" value="Unassembled WGS sequence"/>
</dbReference>
<proteinExistence type="predicted"/>
<evidence type="ECO:0000313" key="7">
    <source>
        <dbReference type="EMBL" id="KAF0722092.1"/>
    </source>
</evidence>
<feature type="compositionally biased region" description="Basic residues" evidence="5">
    <location>
        <begin position="140"/>
        <end position="181"/>
    </location>
</feature>
<evidence type="ECO:0000313" key="8">
    <source>
        <dbReference type="Proteomes" id="UP000481153"/>
    </source>
</evidence>
<comment type="caution">
    <text evidence="7">The sequence shown here is derived from an EMBL/GenBank/DDBJ whole genome shotgun (WGS) entry which is preliminary data.</text>
</comment>
<dbReference type="PROSITE" id="PS50158">
    <property type="entry name" value="ZF_CCHC"/>
    <property type="match status" value="1"/>
</dbReference>